<dbReference type="InterPro" id="IPR051325">
    <property type="entry name" value="Nudix_hydrolase_domain"/>
</dbReference>
<dbReference type="Proteomes" id="UP000887565">
    <property type="component" value="Unplaced"/>
</dbReference>
<feature type="region of interest" description="Disordered" evidence="2">
    <location>
        <begin position="43"/>
        <end position="76"/>
    </location>
</feature>
<protein>
    <submittedName>
        <fullName evidence="5">Nudix hydrolase domain-containing protein</fullName>
    </submittedName>
</protein>
<dbReference type="Gene3D" id="3.90.79.10">
    <property type="entry name" value="Nucleoside Triphosphate Pyrophosphohydrolase"/>
    <property type="match status" value="1"/>
</dbReference>
<evidence type="ECO:0000256" key="1">
    <source>
        <dbReference type="ARBA" id="ARBA00022801"/>
    </source>
</evidence>
<evidence type="ECO:0000256" key="2">
    <source>
        <dbReference type="SAM" id="MobiDB-lite"/>
    </source>
</evidence>
<proteinExistence type="predicted"/>
<organism evidence="4 5">
    <name type="scientific">Romanomermis culicivorax</name>
    <name type="common">Nematode worm</name>
    <dbReference type="NCBI Taxonomy" id="13658"/>
    <lineage>
        <taxon>Eukaryota</taxon>
        <taxon>Metazoa</taxon>
        <taxon>Ecdysozoa</taxon>
        <taxon>Nematoda</taxon>
        <taxon>Enoplea</taxon>
        <taxon>Dorylaimia</taxon>
        <taxon>Mermithida</taxon>
        <taxon>Mermithoidea</taxon>
        <taxon>Mermithidae</taxon>
        <taxon>Romanomermis</taxon>
    </lineage>
</organism>
<evidence type="ECO:0000259" key="3">
    <source>
        <dbReference type="PROSITE" id="PS51462"/>
    </source>
</evidence>
<dbReference type="Pfam" id="PF00293">
    <property type="entry name" value="NUDIX"/>
    <property type="match status" value="1"/>
</dbReference>
<dbReference type="InterPro" id="IPR020084">
    <property type="entry name" value="NUDIX_hydrolase_CS"/>
</dbReference>
<evidence type="ECO:0000313" key="4">
    <source>
        <dbReference type="Proteomes" id="UP000887565"/>
    </source>
</evidence>
<keyword evidence="4" id="KW-1185">Reference proteome</keyword>
<dbReference type="OMA" id="KCAKNGH"/>
<dbReference type="AlphaFoldDB" id="A0A915J1A0"/>
<dbReference type="GO" id="GO:0004081">
    <property type="term" value="F:bis(5'-nucleosyl)-tetraphosphatase (asymmetrical) activity"/>
    <property type="evidence" value="ECO:0007669"/>
    <property type="project" value="TreeGrafter"/>
</dbReference>
<accession>A0A915J1A0</accession>
<reference evidence="5" key="1">
    <citation type="submission" date="2022-11" db="UniProtKB">
        <authorList>
            <consortium name="WormBaseParasite"/>
        </authorList>
    </citation>
    <scope>IDENTIFICATION</scope>
</reference>
<name>A0A915J1A0_ROMCU</name>
<dbReference type="PANTHER" id="PTHR21340">
    <property type="entry name" value="DIADENOSINE 5,5-P1,P4-TETRAPHOSPHATE PYROPHOSPHOHYDROLASE MUTT"/>
    <property type="match status" value="1"/>
</dbReference>
<dbReference type="WBParaSite" id="nRc.2.0.1.t19879-RA">
    <property type="protein sequence ID" value="nRc.2.0.1.t19879-RA"/>
    <property type="gene ID" value="nRc.2.0.1.g19879"/>
</dbReference>
<dbReference type="GO" id="GO:0006754">
    <property type="term" value="P:ATP biosynthetic process"/>
    <property type="evidence" value="ECO:0007669"/>
    <property type="project" value="TreeGrafter"/>
</dbReference>
<sequence length="76" mass="8511">MAAPGSAAVTRAAGFIIYRENLSKTSKIYQFLLLKCAKNGHWTPPKGHVDPGENEYETAVRETREESGLRENLDFK</sequence>
<dbReference type="PANTHER" id="PTHR21340:SF0">
    <property type="entry name" value="BIS(5'-NUCLEOSYL)-TETRAPHOSPHATASE [ASYMMETRICAL]"/>
    <property type="match status" value="1"/>
</dbReference>
<keyword evidence="1" id="KW-0378">Hydrolase</keyword>
<feature type="compositionally biased region" description="Basic and acidic residues" evidence="2">
    <location>
        <begin position="58"/>
        <end position="76"/>
    </location>
</feature>
<dbReference type="PROSITE" id="PS51462">
    <property type="entry name" value="NUDIX"/>
    <property type="match status" value="1"/>
</dbReference>
<dbReference type="InterPro" id="IPR000086">
    <property type="entry name" value="NUDIX_hydrolase_dom"/>
</dbReference>
<dbReference type="GO" id="GO:0006167">
    <property type="term" value="P:AMP biosynthetic process"/>
    <property type="evidence" value="ECO:0007669"/>
    <property type="project" value="TreeGrafter"/>
</dbReference>
<evidence type="ECO:0000313" key="5">
    <source>
        <dbReference type="WBParaSite" id="nRc.2.0.1.t19879-RA"/>
    </source>
</evidence>
<dbReference type="SUPFAM" id="SSF55811">
    <property type="entry name" value="Nudix"/>
    <property type="match status" value="1"/>
</dbReference>
<dbReference type="PROSITE" id="PS00893">
    <property type="entry name" value="NUDIX_BOX"/>
    <property type="match status" value="1"/>
</dbReference>
<dbReference type="InterPro" id="IPR015797">
    <property type="entry name" value="NUDIX_hydrolase-like_dom_sf"/>
</dbReference>
<feature type="domain" description="Nudix hydrolase" evidence="3">
    <location>
        <begin position="8"/>
        <end position="76"/>
    </location>
</feature>